<reference evidence="2" key="1">
    <citation type="submission" date="2020-03" db="EMBL/GenBank/DDBJ databases">
        <title>A transcriptome and proteome of the tick Rhipicephalus microplus shaped by the genetic composition of its hosts and developmental stage.</title>
        <authorList>
            <person name="Garcia G.R."/>
            <person name="Ribeiro J.M.C."/>
            <person name="Maruyama S.R."/>
            <person name="Gardinasse L.G."/>
            <person name="Nelson K."/>
            <person name="Ferreira B.R."/>
            <person name="Andrade T.G."/>
            <person name="Santos I.K.F.M."/>
        </authorList>
    </citation>
    <scope>NUCLEOTIDE SEQUENCE</scope>
    <source>
        <strain evidence="2">NSGR</strain>
        <tissue evidence="2">Salivary glands</tissue>
    </source>
</reference>
<proteinExistence type="predicted"/>
<protein>
    <submittedName>
        <fullName evidence="2">Putative secreted protein</fullName>
    </submittedName>
</protein>
<evidence type="ECO:0000313" key="2">
    <source>
        <dbReference type="EMBL" id="NIE45179.1"/>
    </source>
</evidence>
<dbReference type="EMBL" id="GIKN01002906">
    <property type="protein sequence ID" value="NIE45179.1"/>
    <property type="molecule type" value="Transcribed_RNA"/>
</dbReference>
<organism evidence="2">
    <name type="scientific">Rhipicephalus microplus</name>
    <name type="common">Cattle tick</name>
    <name type="synonym">Boophilus microplus</name>
    <dbReference type="NCBI Taxonomy" id="6941"/>
    <lineage>
        <taxon>Eukaryota</taxon>
        <taxon>Metazoa</taxon>
        <taxon>Ecdysozoa</taxon>
        <taxon>Arthropoda</taxon>
        <taxon>Chelicerata</taxon>
        <taxon>Arachnida</taxon>
        <taxon>Acari</taxon>
        <taxon>Parasitiformes</taxon>
        <taxon>Ixodida</taxon>
        <taxon>Ixodoidea</taxon>
        <taxon>Ixodidae</taxon>
        <taxon>Rhipicephalinae</taxon>
        <taxon>Rhipicephalus</taxon>
        <taxon>Boophilus</taxon>
    </lineage>
</organism>
<dbReference type="AlphaFoldDB" id="A0A6G5A318"/>
<feature type="chain" id="PRO_5026209684" evidence="1">
    <location>
        <begin position="21"/>
        <end position="70"/>
    </location>
</feature>
<feature type="signal peptide" evidence="1">
    <location>
        <begin position="1"/>
        <end position="20"/>
    </location>
</feature>
<evidence type="ECO:0000256" key="1">
    <source>
        <dbReference type="SAM" id="SignalP"/>
    </source>
</evidence>
<sequence>MLVTALISAFFSSILLGVSSLQTGVEFQLLTMHVTKCPRFINRSSFLLELVSCASVHATASLPDRPRHRP</sequence>
<name>A0A6G5A318_RHIMP</name>
<keyword evidence="1" id="KW-0732">Signal</keyword>
<accession>A0A6G5A318</accession>